<protein>
    <submittedName>
        <fullName evidence="4">Trans-sulfuration enzyme family protein</fullName>
    </submittedName>
</protein>
<dbReference type="CDD" id="cd00614">
    <property type="entry name" value="CGS_like"/>
    <property type="match status" value="1"/>
</dbReference>
<dbReference type="InterPro" id="IPR000277">
    <property type="entry name" value="Cys/Met-Metab_PyrdxlP-dep_enz"/>
</dbReference>
<evidence type="ECO:0000256" key="2">
    <source>
        <dbReference type="ARBA" id="ARBA00022898"/>
    </source>
</evidence>
<dbReference type="SUPFAM" id="SSF53383">
    <property type="entry name" value="PLP-dependent transferases"/>
    <property type="match status" value="1"/>
</dbReference>
<dbReference type="PANTHER" id="PTHR11808">
    <property type="entry name" value="TRANS-SULFURATION ENZYME FAMILY MEMBER"/>
    <property type="match status" value="1"/>
</dbReference>
<keyword evidence="5" id="KW-1185">Reference proteome</keyword>
<gene>
    <name evidence="4" type="ORF">ACFOY7_08670</name>
</gene>
<dbReference type="PANTHER" id="PTHR11808:SF80">
    <property type="entry name" value="CYSTATHIONINE GAMMA-LYASE"/>
    <property type="match status" value="1"/>
</dbReference>
<dbReference type="RefSeq" id="WP_390251408.1">
    <property type="nucleotide sequence ID" value="NZ_JBHSDT010000004.1"/>
</dbReference>
<dbReference type="InterPro" id="IPR015422">
    <property type="entry name" value="PyrdxlP-dep_Trfase_small"/>
</dbReference>
<dbReference type="PIRSF" id="PIRSF001434">
    <property type="entry name" value="CGS"/>
    <property type="match status" value="1"/>
</dbReference>
<dbReference type="Proteomes" id="UP001595882">
    <property type="component" value="Unassembled WGS sequence"/>
</dbReference>
<evidence type="ECO:0000256" key="3">
    <source>
        <dbReference type="RuleBase" id="RU362118"/>
    </source>
</evidence>
<reference evidence="5" key="1">
    <citation type="journal article" date="2019" name="Int. J. Syst. Evol. Microbiol.">
        <title>The Global Catalogue of Microorganisms (GCM) 10K type strain sequencing project: providing services to taxonomists for standard genome sequencing and annotation.</title>
        <authorList>
            <consortium name="The Broad Institute Genomics Platform"/>
            <consortium name="The Broad Institute Genome Sequencing Center for Infectious Disease"/>
            <person name="Wu L."/>
            <person name="Ma J."/>
        </authorList>
    </citation>
    <scope>NUCLEOTIDE SEQUENCE [LARGE SCALE GENOMIC DNA]</scope>
    <source>
        <strain evidence="5">CCUG 37865</strain>
    </source>
</reference>
<dbReference type="Pfam" id="PF01053">
    <property type="entry name" value="Cys_Met_Meta_PP"/>
    <property type="match status" value="1"/>
</dbReference>
<name>A0ABV8WVX7_9BACI</name>
<dbReference type="InterPro" id="IPR015421">
    <property type="entry name" value="PyrdxlP-dep_Trfase_major"/>
</dbReference>
<proteinExistence type="inferred from homology"/>
<keyword evidence="2 3" id="KW-0663">Pyridoxal phosphate</keyword>
<comment type="cofactor">
    <cofactor evidence="1 3">
        <name>pyridoxal 5'-phosphate</name>
        <dbReference type="ChEBI" id="CHEBI:597326"/>
    </cofactor>
</comment>
<organism evidence="4 5">
    <name type="scientific">Gracilibacillus xinjiangensis</name>
    <dbReference type="NCBI Taxonomy" id="1193282"/>
    <lineage>
        <taxon>Bacteria</taxon>
        <taxon>Bacillati</taxon>
        <taxon>Bacillota</taxon>
        <taxon>Bacilli</taxon>
        <taxon>Bacillales</taxon>
        <taxon>Bacillaceae</taxon>
        <taxon>Gracilibacillus</taxon>
    </lineage>
</organism>
<comment type="similarity">
    <text evidence="3">Belongs to the trans-sulfuration enzymes family.</text>
</comment>
<dbReference type="EMBL" id="JBHSDT010000004">
    <property type="protein sequence ID" value="MFC4403148.1"/>
    <property type="molecule type" value="Genomic_DNA"/>
</dbReference>
<evidence type="ECO:0000313" key="4">
    <source>
        <dbReference type="EMBL" id="MFC4403148.1"/>
    </source>
</evidence>
<dbReference type="Gene3D" id="3.90.1150.10">
    <property type="entry name" value="Aspartate Aminotransferase, domain 1"/>
    <property type="match status" value="1"/>
</dbReference>
<comment type="caution">
    <text evidence="4">The sequence shown here is derived from an EMBL/GenBank/DDBJ whole genome shotgun (WGS) entry which is preliminary data.</text>
</comment>
<sequence length="381" mass="41557">MGQGFDTKSVHVTMKRDNSIPTKVTPIHQTSAFTFKNLDDIENFYAGERDYLYTRVGNPNTDELGQSVANLEEAPAGIATSSGLSAILVGILSIAKAGDHVVASQDLYGGTYELLANELTGFGIEVSFVSYTEDIERHIQSNTVLLYTESITNPLLRVEDLKKVVQIAEKYKLKTMVDNTFATPYLVRPYSLGVNLVAHSATKYIGGHSDITAGVLVGDEDLVAIARQKCVNLGSNLSPFEAWLTVRGLKTLAVRMERHVHNAEQVANTLRNHPAVDKVYYPEFVSERGHGAIVTIDITKSANVETFLQSLSWIKIVATLAGVETTVSYPLGTSHRSLPKEAQEKLGITKGLIRISVGIEDADDIISTLIHALDLAKSEVE</sequence>
<evidence type="ECO:0000313" key="5">
    <source>
        <dbReference type="Proteomes" id="UP001595882"/>
    </source>
</evidence>
<evidence type="ECO:0000256" key="1">
    <source>
        <dbReference type="ARBA" id="ARBA00001933"/>
    </source>
</evidence>
<dbReference type="InterPro" id="IPR015424">
    <property type="entry name" value="PyrdxlP-dep_Trfase"/>
</dbReference>
<accession>A0ABV8WVX7</accession>
<dbReference type="Gene3D" id="3.40.640.10">
    <property type="entry name" value="Type I PLP-dependent aspartate aminotransferase-like (Major domain)"/>
    <property type="match status" value="1"/>
</dbReference>